<evidence type="ECO:0000256" key="2">
    <source>
        <dbReference type="SAM" id="Phobius"/>
    </source>
</evidence>
<feature type="transmembrane region" description="Helical" evidence="2">
    <location>
        <begin position="100"/>
        <end position="120"/>
    </location>
</feature>
<comment type="caution">
    <text evidence="3">The sequence shown here is derived from an EMBL/GenBank/DDBJ whole genome shotgun (WGS) entry which is preliminary data.</text>
</comment>
<dbReference type="Proteomes" id="UP000031364">
    <property type="component" value="Unassembled WGS sequence"/>
</dbReference>
<keyword evidence="2" id="KW-0472">Membrane</keyword>
<feature type="region of interest" description="Disordered" evidence="1">
    <location>
        <begin position="1"/>
        <end position="96"/>
    </location>
</feature>
<sequence>MTTPPNYPYPGQPGGQGYAQPSYPQAQGYPGQPAQPGYGAGYPPPGTGYPSQPGMPQQGFPPPQGVPPQGFPPHGGPPGFPPGAFPPPGPPRRSGGKAKAIIITVVILGVIAVVALIATVGRPDGKKVAVGECAKLSGTTYKAEFAIKECSDPEANYVVAQRIDGSNKNCENQDYASYYETGRNGYTLCLRLNVKEGDCIKSGTLAASTKVACSSAADYKIGRIVRGSADKSACGPKYTEDSTIVYPKPDPMTLCLVAPK</sequence>
<keyword evidence="2" id="KW-1133">Transmembrane helix</keyword>
<keyword evidence="4" id="KW-1185">Reference proteome</keyword>
<protein>
    <submittedName>
        <fullName evidence="3">Uncharacterized protein</fullName>
    </submittedName>
</protein>
<name>A0ABR4ZDY7_9NOCA</name>
<dbReference type="RefSeq" id="WP_043672026.1">
    <property type="nucleotide sequence ID" value="NZ_BDCI01000043.1"/>
</dbReference>
<feature type="compositionally biased region" description="Pro residues" evidence="1">
    <location>
        <begin position="59"/>
        <end position="91"/>
    </location>
</feature>
<feature type="compositionally biased region" description="Pro residues" evidence="1">
    <location>
        <begin position="1"/>
        <end position="11"/>
    </location>
</feature>
<dbReference type="EMBL" id="JNFP01000020">
    <property type="protein sequence ID" value="KIA63519.1"/>
    <property type="molecule type" value="Genomic_DNA"/>
</dbReference>
<gene>
    <name evidence="3" type="ORF">FG87_18410</name>
</gene>
<accession>A0ABR4ZDY7</accession>
<evidence type="ECO:0000313" key="3">
    <source>
        <dbReference type="EMBL" id="KIA63519.1"/>
    </source>
</evidence>
<feature type="compositionally biased region" description="Low complexity" evidence="1">
    <location>
        <begin position="48"/>
        <end position="58"/>
    </location>
</feature>
<reference evidence="3 4" key="1">
    <citation type="journal article" date="2014" name="Int. J. Syst. Evol. Microbiol.">
        <title>Nocardia vulneris sp. nov., isolated from wounds of human patients in North America.</title>
        <authorList>
            <person name="Lasker B.A."/>
            <person name="Bell M."/>
            <person name="Klenk H.P."/>
            <person name="Sproer C."/>
            <person name="Schumann C."/>
            <person name="Schumann P."/>
            <person name="Brown J.M."/>
        </authorList>
    </citation>
    <scope>NUCLEOTIDE SEQUENCE [LARGE SCALE GENOMIC DNA]</scope>
    <source>
        <strain evidence="3 4">W9851</strain>
    </source>
</reference>
<feature type="compositionally biased region" description="Low complexity" evidence="1">
    <location>
        <begin position="18"/>
        <end position="37"/>
    </location>
</feature>
<proteinExistence type="predicted"/>
<evidence type="ECO:0000256" key="1">
    <source>
        <dbReference type="SAM" id="MobiDB-lite"/>
    </source>
</evidence>
<keyword evidence="2" id="KW-0812">Transmembrane</keyword>
<organism evidence="3 4">
    <name type="scientific">Nocardia vulneris</name>
    <dbReference type="NCBI Taxonomy" id="1141657"/>
    <lineage>
        <taxon>Bacteria</taxon>
        <taxon>Bacillati</taxon>
        <taxon>Actinomycetota</taxon>
        <taxon>Actinomycetes</taxon>
        <taxon>Mycobacteriales</taxon>
        <taxon>Nocardiaceae</taxon>
        <taxon>Nocardia</taxon>
    </lineage>
</organism>
<evidence type="ECO:0000313" key="4">
    <source>
        <dbReference type="Proteomes" id="UP000031364"/>
    </source>
</evidence>